<name>A0A549SLL3_9HYPH</name>
<evidence type="ECO:0000313" key="2">
    <source>
        <dbReference type="EMBL" id="TRL30523.1"/>
    </source>
</evidence>
<feature type="transmembrane region" description="Helical" evidence="1">
    <location>
        <begin position="108"/>
        <end position="127"/>
    </location>
</feature>
<dbReference type="AlphaFoldDB" id="A0A549SLL3"/>
<feature type="transmembrane region" description="Helical" evidence="1">
    <location>
        <begin position="44"/>
        <end position="63"/>
    </location>
</feature>
<keyword evidence="1" id="KW-0812">Transmembrane</keyword>
<organism evidence="2 3">
    <name type="scientific">Rhizobium straminoryzae</name>
    <dbReference type="NCBI Taxonomy" id="1387186"/>
    <lineage>
        <taxon>Bacteria</taxon>
        <taxon>Pseudomonadati</taxon>
        <taxon>Pseudomonadota</taxon>
        <taxon>Alphaproteobacteria</taxon>
        <taxon>Hyphomicrobiales</taxon>
        <taxon>Rhizobiaceae</taxon>
        <taxon>Rhizobium/Agrobacterium group</taxon>
        <taxon>Rhizobium</taxon>
    </lineage>
</organism>
<protein>
    <submittedName>
        <fullName evidence="2">DUF2809 domain-containing protein</fullName>
    </submittedName>
</protein>
<keyword evidence="1" id="KW-0472">Membrane</keyword>
<dbReference type="EMBL" id="VJMG01000114">
    <property type="protein sequence ID" value="TRL30523.1"/>
    <property type="molecule type" value="Genomic_DNA"/>
</dbReference>
<sequence>MDKFKAGYIPIARRASLTLLVIVCGLVLRLTGYELGLPYLLVKYGGSLLWGMMVFWLVGALLFRQPIAILVVFAAAIAVLTEFSRLYHTPWLDAFRLTLAGALILGRIFSWANILAYLLGIVLAAAIERRLLSAGK</sequence>
<reference evidence="2 3" key="1">
    <citation type="submission" date="2019-07" db="EMBL/GenBank/DDBJ databases">
        <title>Ln-dependent methylotrophs.</title>
        <authorList>
            <person name="Tani A."/>
        </authorList>
    </citation>
    <scope>NUCLEOTIDE SEQUENCE [LARGE SCALE GENOMIC DNA]</scope>
    <source>
        <strain evidence="2 3">SM12</strain>
    </source>
</reference>
<evidence type="ECO:0000313" key="3">
    <source>
        <dbReference type="Proteomes" id="UP000316801"/>
    </source>
</evidence>
<dbReference type="InterPro" id="IPR021257">
    <property type="entry name" value="DUF2809"/>
</dbReference>
<feature type="transmembrane region" description="Helical" evidence="1">
    <location>
        <begin position="70"/>
        <end position="88"/>
    </location>
</feature>
<keyword evidence="1" id="KW-1133">Transmembrane helix</keyword>
<evidence type="ECO:0000256" key="1">
    <source>
        <dbReference type="SAM" id="Phobius"/>
    </source>
</evidence>
<dbReference type="Proteomes" id="UP000316801">
    <property type="component" value="Unassembled WGS sequence"/>
</dbReference>
<dbReference type="Pfam" id="PF10990">
    <property type="entry name" value="DUF2809"/>
    <property type="match status" value="1"/>
</dbReference>
<dbReference type="RefSeq" id="WP_143128020.1">
    <property type="nucleotide sequence ID" value="NZ_VJMG01000114.1"/>
</dbReference>
<accession>A0A549SLL3</accession>
<comment type="caution">
    <text evidence="2">The sequence shown here is derived from an EMBL/GenBank/DDBJ whole genome shotgun (WGS) entry which is preliminary data.</text>
</comment>
<gene>
    <name evidence="2" type="ORF">FNA46_25340</name>
</gene>
<proteinExistence type="predicted"/>
<keyword evidence="3" id="KW-1185">Reference proteome</keyword>
<feature type="transmembrane region" description="Helical" evidence="1">
    <location>
        <begin position="12"/>
        <end position="32"/>
    </location>
</feature>